<evidence type="ECO:0000313" key="5">
    <source>
        <dbReference type="Proteomes" id="UP001595075"/>
    </source>
</evidence>
<evidence type="ECO:0000259" key="3">
    <source>
        <dbReference type="Pfam" id="PF24802"/>
    </source>
</evidence>
<proteinExistence type="predicted"/>
<dbReference type="InterPro" id="IPR056120">
    <property type="entry name" value="DUF7703"/>
</dbReference>
<dbReference type="PANTHER" id="PTHR37013:SF4">
    <property type="entry name" value="INTEGRAL MEMBRANE PROTEIN"/>
    <property type="match status" value="1"/>
</dbReference>
<dbReference type="PANTHER" id="PTHR37013">
    <property type="entry name" value="INTEGRAL MEMBRANE PROTEIN (AFU_ORTHOLOGUE AFUA_1G05950)-RELATED"/>
    <property type="match status" value="1"/>
</dbReference>
<feature type="domain" description="DUF7703" evidence="3">
    <location>
        <begin position="34"/>
        <end position="263"/>
    </location>
</feature>
<evidence type="ECO:0000256" key="2">
    <source>
        <dbReference type="SAM" id="Phobius"/>
    </source>
</evidence>
<evidence type="ECO:0000256" key="1">
    <source>
        <dbReference type="SAM" id="MobiDB-lite"/>
    </source>
</evidence>
<accession>A0ABR4CVE2</accession>
<keyword evidence="2" id="KW-0472">Membrane</keyword>
<feature type="transmembrane region" description="Helical" evidence="2">
    <location>
        <begin position="209"/>
        <end position="227"/>
    </location>
</feature>
<feature type="transmembrane region" description="Helical" evidence="2">
    <location>
        <begin position="90"/>
        <end position="115"/>
    </location>
</feature>
<feature type="region of interest" description="Disordered" evidence="1">
    <location>
        <begin position="278"/>
        <end position="305"/>
    </location>
</feature>
<protein>
    <recommendedName>
        <fullName evidence="3">DUF7703 domain-containing protein</fullName>
    </recommendedName>
</protein>
<keyword evidence="2" id="KW-1133">Transmembrane helix</keyword>
<dbReference type="Proteomes" id="UP001595075">
    <property type="component" value="Unassembled WGS sequence"/>
</dbReference>
<organism evidence="4 5">
    <name type="scientific">Oculimacula yallundae</name>
    <dbReference type="NCBI Taxonomy" id="86028"/>
    <lineage>
        <taxon>Eukaryota</taxon>
        <taxon>Fungi</taxon>
        <taxon>Dikarya</taxon>
        <taxon>Ascomycota</taxon>
        <taxon>Pezizomycotina</taxon>
        <taxon>Leotiomycetes</taxon>
        <taxon>Helotiales</taxon>
        <taxon>Ploettnerulaceae</taxon>
        <taxon>Oculimacula</taxon>
    </lineage>
</organism>
<reference evidence="4 5" key="1">
    <citation type="journal article" date="2024" name="Commun. Biol.">
        <title>Comparative genomic analysis of thermophilic fungi reveals convergent evolutionary adaptations and gene losses.</title>
        <authorList>
            <person name="Steindorff A.S."/>
            <person name="Aguilar-Pontes M.V."/>
            <person name="Robinson A.J."/>
            <person name="Andreopoulos B."/>
            <person name="LaButti K."/>
            <person name="Kuo A."/>
            <person name="Mondo S."/>
            <person name="Riley R."/>
            <person name="Otillar R."/>
            <person name="Haridas S."/>
            <person name="Lipzen A."/>
            <person name="Grimwood J."/>
            <person name="Schmutz J."/>
            <person name="Clum A."/>
            <person name="Reid I.D."/>
            <person name="Moisan M.C."/>
            <person name="Butler G."/>
            <person name="Nguyen T.T.M."/>
            <person name="Dewar K."/>
            <person name="Conant G."/>
            <person name="Drula E."/>
            <person name="Henrissat B."/>
            <person name="Hansel C."/>
            <person name="Singer S."/>
            <person name="Hutchinson M.I."/>
            <person name="de Vries R.P."/>
            <person name="Natvig D.O."/>
            <person name="Powell A.J."/>
            <person name="Tsang A."/>
            <person name="Grigoriev I.V."/>
        </authorList>
    </citation>
    <scope>NUCLEOTIDE SEQUENCE [LARGE SCALE GENOMIC DNA]</scope>
    <source>
        <strain evidence="4 5">CBS 494.80</strain>
    </source>
</reference>
<feature type="transmembrane region" description="Helical" evidence="2">
    <location>
        <begin position="33"/>
        <end position="56"/>
    </location>
</feature>
<name>A0ABR4CVE2_9HELO</name>
<dbReference type="Pfam" id="PF24802">
    <property type="entry name" value="DUF7703"/>
    <property type="match status" value="1"/>
</dbReference>
<sequence>MAEECVHFVKFSEYDWTFANVGWLPWNPTAYCLIAAVCAVGYWVSIELLVLVYVTFKRHAGVYFWSIIITTIGIVLQTTGYILLKFENTWPVILVVIICKLGWVMNVTGFSIVLWSRLHLVVRNSRILKWLLVLIIVDGLVCHTPITVFEFGLMTRHHDTYYRPMQIMERIQQTVFTIQETVMSCLYIYHTRKFLKIGYPMQTRKVIGLLFLVQLFVIALDVILTLFDYTDKFTLKCTVHPLVYAIKLKLEFIVLNQLQSLVKRGLTPGLGLAPPTLVEAKSSSDRASPSPTPSPSPSPKLTGTRDLARQAPRFETGFVTKAGPMVVEVDRSSPGESMTDSLEIEGAMLGQRKHDSNQTLTECDEHDLRALVGRADDIIEKPDDLERQYLGNWDYVRK</sequence>
<feature type="transmembrane region" description="Helical" evidence="2">
    <location>
        <begin position="127"/>
        <end position="151"/>
    </location>
</feature>
<keyword evidence="2" id="KW-0812">Transmembrane</keyword>
<comment type="caution">
    <text evidence="4">The sequence shown here is derived from an EMBL/GenBank/DDBJ whole genome shotgun (WGS) entry which is preliminary data.</text>
</comment>
<gene>
    <name evidence="4" type="ORF">VTL71DRAFT_11200</name>
</gene>
<feature type="transmembrane region" description="Helical" evidence="2">
    <location>
        <begin position="63"/>
        <end position="84"/>
    </location>
</feature>
<keyword evidence="5" id="KW-1185">Reference proteome</keyword>
<evidence type="ECO:0000313" key="4">
    <source>
        <dbReference type="EMBL" id="KAL2073874.1"/>
    </source>
</evidence>
<dbReference type="EMBL" id="JAZHXI010000003">
    <property type="protein sequence ID" value="KAL2073874.1"/>
    <property type="molecule type" value="Genomic_DNA"/>
</dbReference>